<keyword evidence="14" id="KW-1185">Reference proteome</keyword>
<keyword evidence="6 10" id="KW-1133">Transmembrane helix</keyword>
<dbReference type="PANTHER" id="PTHR46539:SF1">
    <property type="entry name" value="E3 UBIQUITIN-PROTEIN LIGASE ATL42"/>
    <property type="match status" value="1"/>
</dbReference>
<evidence type="ECO:0000256" key="10">
    <source>
        <dbReference type="SAM" id="Phobius"/>
    </source>
</evidence>
<reference evidence="14" key="1">
    <citation type="journal article" date="2023" name="Commun. Biol.">
        <title>Genome analysis of Parmales, the sister group of diatoms, reveals the evolutionary specialization of diatoms from phago-mixotrophs to photoautotrophs.</title>
        <authorList>
            <person name="Ban H."/>
            <person name="Sato S."/>
            <person name="Yoshikawa S."/>
            <person name="Yamada K."/>
            <person name="Nakamura Y."/>
            <person name="Ichinomiya M."/>
            <person name="Sato N."/>
            <person name="Blanc-Mathieu R."/>
            <person name="Endo H."/>
            <person name="Kuwata A."/>
            <person name="Ogata H."/>
        </authorList>
    </citation>
    <scope>NUCLEOTIDE SEQUENCE [LARGE SCALE GENOMIC DNA]</scope>
    <source>
        <strain evidence="14">NIES 3700</strain>
    </source>
</reference>
<dbReference type="PANTHER" id="PTHR46539">
    <property type="entry name" value="E3 UBIQUITIN-PROTEIN LIGASE ATL42"/>
    <property type="match status" value="1"/>
</dbReference>
<dbReference type="Gene3D" id="3.30.40.10">
    <property type="entry name" value="Zinc/RING finger domain, C3HC4 (zinc finger)"/>
    <property type="match status" value="1"/>
</dbReference>
<dbReference type="PROSITE" id="PS50089">
    <property type="entry name" value="ZF_RING_2"/>
    <property type="match status" value="1"/>
</dbReference>
<feature type="signal peptide" evidence="11">
    <location>
        <begin position="1"/>
        <end position="20"/>
    </location>
</feature>
<evidence type="ECO:0000256" key="5">
    <source>
        <dbReference type="ARBA" id="ARBA00022833"/>
    </source>
</evidence>
<evidence type="ECO:0000256" key="3">
    <source>
        <dbReference type="ARBA" id="ARBA00022723"/>
    </source>
</evidence>
<keyword evidence="2 10" id="KW-0812">Transmembrane</keyword>
<evidence type="ECO:0000256" key="11">
    <source>
        <dbReference type="SAM" id="SignalP"/>
    </source>
</evidence>
<evidence type="ECO:0000313" key="13">
    <source>
        <dbReference type="EMBL" id="GMH63221.1"/>
    </source>
</evidence>
<keyword evidence="11" id="KW-0732">Signal</keyword>
<keyword evidence="3" id="KW-0479">Metal-binding</keyword>
<dbReference type="OrthoDB" id="272091at2759"/>
<keyword evidence="4 8" id="KW-0863">Zinc-finger</keyword>
<comment type="caution">
    <text evidence="13">The sequence shown here is derived from an EMBL/GenBank/DDBJ whole genome shotgun (WGS) entry which is preliminary data.</text>
</comment>
<dbReference type="InterPro" id="IPR013083">
    <property type="entry name" value="Znf_RING/FYVE/PHD"/>
</dbReference>
<dbReference type="SMART" id="SM00184">
    <property type="entry name" value="RING"/>
    <property type="match status" value="1"/>
</dbReference>
<evidence type="ECO:0000256" key="6">
    <source>
        <dbReference type="ARBA" id="ARBA00022989"/>
    </source>
</evidence>
<evidence type="ECO:0000256" key="4">
    <source>
        <dbReference type="ARBA" id="ARBA00022771"/>
    </source>
</evidence>
<feature type="region of interest" description="Disordered" evidence="9">
    <location>
        <begin position="340"/>
        <end position="382"/>
    </location>
</feature>
<dbReference type="InterPro" id="IPR001841">
    <property type="entry name" value="Znf_RING"/>
</dbReference>
<keyword evidence="5" id="KW-0862">Zinc</keyword>
<dbReference type="GO" id="GO:0016020">
    <property type="term" value="C:membrane"/>
    <property type="evidence" value="ECO:0007669"/>
    <property type="project" value="UniProtKB-SubCell"/>
</dbReference>
<dbReference type="Gene3D" id="3.50.30.30">
    <property type="match status" value="1"/>
</dbReference>
<evidence type="ECO:0000256" key="2">
    <source>
        <dbReference type="ARBA" id="ARBA00022692"/>
    </source>
</evidence>
<protein>
    <recommendedName>
        <fullName evidence="12">RING-type domain-containing protein</fullName>
    </recommendedName>
</protein>
<evidence type="ECO:0000256" key="9">
    <source>
        <dbReference type="SAM" id="MobiDB-lite"/>
    </source>
</evidence>
<evidence type="ECO:0000259" key="12">
    <source>
        <dbReference type="PROSITE" id="PS50089"/>
    </source>
</evidence>
<keyword evidence="7 10" id="KW-0472">Membrane</keyword>
<gene>
    <name evidence="13" type="ORF">TrLO_g13825</name>
</gene>
<evidence type="ECO:0000256" key="8">
    <source>
        <dbReference type="PROSITE-ProRule" id="PRU00175"/>
    </source>
</evidence>
<evidence type="ECO:0000313" key="14">
    <source>
        <dbReference type="Proteomes" id="UP001165122"/>
    </source>
</evidence>
<dbReference type="SUPFAM" id="SSF57850">
    <property type="entry name" value="RING/U-box"/>
    <property type="match status" value="1"/>
</dbReference>
<accession>A0A9W7A4C2</accession>
<name>A0A9W7A4C2_9STRA</name>
<comment type="subcellular location">
    <subcellularLocation>
        <location evidence="1">Membrane</location>
    </subcellularLocation>
</comment>
<feature type="domain" description="RING-type" evidence="12">
    <location>
        <begin position="267"/>
        <end position="309"/>
    </location>
</feature>
<evidence type="ECO:0000256" key="7">
    <source>
        <dbReference type="ARBA" id="ARBA00023136"/>
    </source>
</evidence>
<feature type="transmembrane region" description="Helical" evidence="10">
    <location>
        <begin position="187"/>
        <end position="209"/>
    </location>
</feature>
<evidence type="ECO:0000256" key="1">
    <source>
        <dbReference type="ARBA" id="ARBA00004370"/>
    </source>
</evidence>
<dbReference type="Pfam" id="PF13639">
    <property type="entry name" value="zf-RING_2"/>
    <property type="match status" value="1"/>
</dbReference>
<dbReference type="Proteomes" id="UP001165122">
    <property type="component" value="Unassembled WGS sequence"/>
</dbReference>
<feature type="chain" id="PRO_5040740457" description="RING-type domain-containing protein" evidence="11">
    <location>
        <begin position="21"/>
        <end position="382"/>
    </location>
</feature>
<proteinExistence type="predicted"/>
<dbReference type="AlphaFoldDB" id="A0A9W7A4C2"/>
<sequence length="382" mass="42833">MIPSSCFVLLLATLISTASSTLLVTNYPNAYQNSTFQSQPASFGYYYYQSKVYTRLLIYDPTNKNLCNPPDPDHISLKLDPNESYMLLAQRGDCFFNEKAGIAQQYSNLCGGCVQGVVVYDNMQTDQITQMSKNPDDPDYPDIGLMGVTLNTGNILTSLLKQSPSNIELIQFDGVGYSPFPMDPGDWMLIVIAGAVMVVGSMCCLYLCVRTGVVRRRENDVERYEDDKHLMDDVEVEKLEEILYEHAKDLTKEEKEERTSYFENDSCPVCLEDYVADESLKLLPCKHAFHEDCIKPWLTQQQGSCPLCKEIVCKQRKKSSDAIRAGRRISRSIMSDIIRTTTGEGGGVVEEETAAQNTEPNMETPLLSGSRENEENSNISNV</sequence>
<dbReference type="EMBL" id="BRXW01000526">
    <property type="protein sequence ID" value="GMH63221.1"/>
    <property type="molecule type" value="Genomic_DNA"/>
</dbReference>
<organism evidence="13 14">
    <name type="scientific">Triparma laevis f. longispina</name>
    <dbReference type="NCBI Taxonomy" id="1714387"/>
    <lineage>
        <taxon>Eukaryota</taxon>
        <taxon>Sar</taxon>
        <taxon>Stramenopiles</taxon>
        <taxon>Ochrophyta</taxon>
        <taxon>Bolidophyceae</taxon>
        <taxon>Parmales</taxon>
        <taxon>Triparmaceae</taxon>
        <taxon>Triparma</taxon>
    </lineage>
</organism>
<dbReference type="GO" id="GO:0008270">
    <property type="term" value="F:zinc ion binding"/>
    <property type="evidence" value="ECO:0007669"/>
    <property type="project" value="UniProtKB-KW"/>
</dbReference>
<dbReference type="CDD" id="cd16454">
    <property type="entry name" value="RING-H2_PA-TM-RING"/>
    <property type="match status" value="1"/>
</dbReference>